<keyword evidence="5 15" id="KW-0548">Nucleotidyltransferase</keyword>
<keyword evidence="8 15" id="KW-0378">Hydrolase</keyword>
<dbReference type="GO" id="GO:0003887">
    <property type="term" value="F:DNA-directed DNA polymerase activity"/>
    <property type="evidence" value="ECO:0007669"/>
    <property type="project" value="UniProtKB-UniRule"/>
</dbReference>
<evidence type="ECO:0000259" key="17">
    <source>
        <dbReference type="Pfam" id="PF01336"/>
    </source>
</evidence>
<comment type="similarity">
    <text evidence="2 15">Belongs to the DNA polymerase delta/II small subunit family.</text>
</comment>
<evidence type="ECO:0000256" key="6">
    <source>
        <dbReference type="ARBA" id="ARBA00022705"/>
    </source>
</evidence>
<dbReference type="EMBL" id="CP002069">
    <property type="protein sequence ID" value="ADI72937.1"/>
    <property type="molecule type" value="Genomic_DNA"/>
</dbReference>
<dbReference type="Pfam" id="PF04042">
    <property type="entry name" value="DNA_pol_E_B"/>
    <property type="match status" value="1"/>
</dbReference>
<dbReference type="RefSeq" id="WP_013193505.1">
    <property type="nucleotide sequence ID" value="NC_014253.1"/>
</dbReference>
<feature type="domain" description="DNA polymerase alpha/delta/epsilon subunit B" evidence="18">
    <location>
        <begin position="296"/>
        <end position="470"/>
    </location>
</feature>
<evidence type="ECO:0000256" key="10">
    <source>
        <dbReference type="ARBA" id="ARBA00022932"/>
    </source>
</evidence>
<dbReference type="InterPro" id="IPR011149">
    <property type="entry name" value="Pol2_small_arc"/>
</dbReference>
<comment type="function">
    <text evidence="13 15">Possesses two activities: a DNA synthesis (polymerase) and an exonucleolytic activity that degrades single-stranded DNA in the 3' to 5' direction. Has a template-primer preference which is characteristic of a replicative DNA polymerase.</text>
</comment>
<dbReference type="GeneID" id="9345611"/>
<sequence>MSETDVLRMFAEAGYQISPDAAELIASQSSQDELVDYVLKNIDDSVLVVDVDDIDLDGFLSHNGNGSENDTSTVTENSAEPELNCSSEPFNASPVTHSSQLQSSFSPDLSGKTANPVKVISDITNQSTCVGEYMEFVQYFRDRYSKLSEIIRGRINARPVESLTKNRRLGDGGNNDEVSVIGMISDVRTTTNGHKLIEIEDNTGSLSVLVRTADKELFEQANSFVLDEVVGVTGMLTNDKKLLIASKFTLPDLPNTNFTNKGSHGKAVFISDVHVGSSTFLEDEWLRFIDFLNGYIDDKKMQDISNDIRYVVVSGDLVDGIGIYPGQDKELSIPDVYEQYRKAAEYFKQIPEHITVIIGPGNHDAVRQAEPQPCFGEELKSYFPKNVTFVGNPAMVDLDGVKVLMYHGRSIDDFVASVPHVSYQKPTTAMVEMMKFRHLSPIYGGRVSIAPEKHDHFVINQIPDILHCGHVHTVGVEPYKNVLLINSGTWQSQTEFQKRVNLVPDPARVPVVDLSNMKTSILKFN</sequence>
<name>D7E5R5_METEZ</name>
<dbReference type="AlphaFoldDB" id="D7E5R5"/>
<keyword evidence="20" id="KW-1185">Reference proteome</keyword>
<dbReference type="EC" id="3.1.11.1" evidence="15"/>
<evidence type="ECO:0000259" key="18">
    <source>
        <dbReference type="Pfam" id="PF04042"/>
    </source>
</evidence>
<dbReference type="InterPro" id="IPR012340">
    <property type="entry name" value="NA-bd_OB-fold"/>
</dbReference>
<evidence type="ECO:0000256" key="16">
    <source>
        <dbReference type="SAM" id="MobiDB-lite"/>
    </source>
</evidence>
<keyword evidence="12 15" id="KW-0511">Multifunctional enzyme</keyword>
<evidence type="ECO:0000256" key="3">
    <source>
        <dbReference type="ARBA" id="ARBA00011315"/>
    </source>
</evidence>
<dbReference type="InterPro" id="IPR004365">
    <property type="entry name" value="NA-bd_OB_tRNA"/>
</dbReference>
<evidence type="ECO:0000256" key="12">
    <source>
        <dbReference type="ARBA" id="ARBA00023268"/>
    </source>
</evidence>
<dbReference type="NCBIfam" id="NF003120">
    <property type="entry name" value="PRK04036.1-5"/>
    <property type="match status" value="1"/>
</dbReference>
<accession>D7E5R5</accession>
<evidence type="ECO:0000256" key="9">
    <source>
        <dbReference type="ARBA" id="ARBA00022839"/>
    </source>
</evidence>
<dbReference type="GO" id="GO:0003677">
    <property type="term" value="F:DNA binding"/>
    <property type="evidence" value="ECO:0007669"/>
    <property type="project" value="UniProtKB-UniRule"/>
</dbReference>
<keyword evidence="6 15" id="KW-0235">DNA replication</keyword>
<dbReference type="NCBIfam" id="NF003116">
    <property type="entry name" value="PRK04036.1-1"/>
    <property type="match status" value="1"/>
</dbReference>
<dbReference type="EC" id="2.7.7.7" evidence="15"/>
<evidence type="ECO:0000256" key="15">
    <source>
        <dbReference type="HAMAP-Rule" id="MF_00325"/>
    </source>
</evidence>
<proteinExistence type="inferred from homology"/>
<evidence type="ECO:0000256" key="1">
    <source>
        <dbReference type="ARBA" id="ARBA00000563"/>
    </source>
</evidence>
<evidence type="ECO:0000256" key="14">
    <source>
        <dbReference type="ARBA" id="ARBA00049244"/>
    </source>
</evidence>
<dbReference type="Proteomes" id="UP000000391">
    <property type="component" value="Chromosome"/>
</dbReference>
<evidence type="ECO:0000256" key="11">
    <source>
        <dbReference type="ARBA" id="ARBA00023125"/>
    </source>
</evidence>
<dbReference type="GO" id="GO:0006271">
    <property type="term" value="P:DNA strand elongation involved in DNA replication"/>
    <property type="evidence" value="ECO:0007669"/>
    <property type="project" value="TreeGrafter"/>
</dbReference>
<dbReference type="GO" id="GO:0008310">
    <property type="term" value="F:single-stranded DNA 3'-5' DNA exonuclease activity"/>
    <property type="evidence" value="ECO:0007669"/>
    <property type="project" value="UniProtKB-EC"/>
</dbReference>
<keyword evidence="4 15" id="KW-0808">Transferase</keyword>
<dbReference type="InterPro" id="IPR024826">
    <property type="entry name" value="DNA_pol_delta/II_ssu"/>
</dbReference>
<comment type="catalytic activity">
    <reaction evidence="14 15">
        <text>DNA(n) + a 2'-deoxyribonucleoside 5'-triphosphate = DNA(n+1) + diphosphate</text>
        <dbReference type="Rhea" id="RHEA:22508"/>
        <dbReference type="Rhea" id="RHEA-COMP:17339"/>
        <dbReference type="Rhea" id="RHEA-COMP:17340"/>
        <dbReference type="ChEBI" id="CHEBI:33019"/>
        <dbReference type="ChEBI" id="CHEBI:61560"/>
        <dbReference type="ChEBI" id="CHEBI:173112"/>
        <dbReference type="EC" id="2.7.7.7"/>
    </reaction>
</comment>
<dbReference type="GO" id="GO:0006308">
    <property type="term" value="P:DNA catabolic process"/>
    <property type="evidence" value="ECO:0007669"/>
    <property type="project" value="UniProtKB-UniRule"/>
</dbReference>
<evidence type="ECO:0000256" key="8">
    <source>
        <dbReference type="ARBA" id="ARBA00022801"/>
    </source>
</evidence>
<feature type="region of interest" description="Disordered" evidence="16">
    <location>
        <begin position="60"/>
        <end position="109"/>
    </location>
</feature>
<organism evidence="19 20">
    <name type="scientific">Methanohalobium evestigatum (strain ATCC BAA-1072 / DSM 3721 / NBRC 107634 / OCM 161 / Z-7303)</name>
    <dbReference type="NCBI Taxonomy" id="644295"/>
    <lineage>
        <taxon>Archaea</taxon>
        <taxon>Methanobacteriati</taxon>
        <taxon>Methanobacteriota</taxon>
        <taxon>Stenosarchaea group</taxon>
        <taxon>Methanomicrobia</taxon>
        <taxon>Methanosarcinales</taxon>
        <taxon>Methanosarcinaceae</taxon>
        <taxon>Methanohalobium</taxon>
    </lineage>
</organism>
<evidence type="ECO:0000313" key="19">
    <source>
        <dbReference type="EMBL" id="ADI72937.1"/>
    </source>
</evidence>
<dbReference type="InterPro" id="IPR029052">
    <property type="entry name" value="Metallo-depent_PP-like"/>
</dbReference>
<comment type="subunit">
    <text evidence="3 15">Heterodimer of a large subunit and a small subunit.</text>
</comment>
<keyword evidence="7 15" id="KW-0540">Nuclease</keyword>
<feature type="compositionally biased region" description="Polar residues" evidence="16">
    <location>
        <begin position="62"/>
        <end position="107"/>
    </location>
</feature>
<dbReference type="SUPFAM" id="SSF56300">
    <property type="entry name" value="Metallo-dependent phosphatases"/>
    <property type="match status" value="1"/>
</dbReference>
<feature type="domain" description="OB" evidence="17">
    <location>
        <begin position="178"/>
        <end position="240"/>
    </location>
</feature>
<evidence type="ECO:0000256" key="4">
    <source>
        <dbReference type="ARBA" id="ARBA00022679"/>
    </source>
</evidence>
<dbReference type="HOGENOM" id="CLU_027850_1_0_2"/>
<protein>
    <recommendedName>
        <fullName evidence="15">DNA polymerase II small subunit</fullName>
        <shortName evidence="15">Pol II</shortName>
        <ecNumber evidence="15">2.7.7.7</ecNumber>
    </recommendedName>
    <alternativeName>
        <fullName evidence="15">Exodeoxyribonuclease small subunit</fullName>
        <ecNumber evidence="15">3.1.11.1</ecNumber>
    </alternativeName>
</protein>
<dbReference type="FunFam" id="3.60.21.50:FF:000003">
    <property type="entry name" value="DNA polymerase II small subunit"/>
    <property type="match status" value="1"/>
</dbReference>
<dbReference type="PIRSF" id="PIRSF000803">
    <property type="entry name" value="Arc_Pol2_small"/>
    <property type="match status" value="1"/>
</dbReference>
<dbReference type="KEGG" id="mev:Metev_0005"/>
<evidence type="ECO:0000256" key="13">
    <source>
        <dbReference type="ARBA" id="ARBA00024817"/>
    </source>
</evidence>
<dbReference type="Pfam" id="PF01336">
    <property type="entry name" value="tRNA_anti-codon"/>
    <property type="match status" value="1"/>
</dbReference>
<dbReference type="CDD" id="cd07386">
    <property type="entry name" value="MPP_DNA_pol_II_small_archeal_C"/>
    <property type="match status" value="1"/>
</dbReference>
<dbReference type="OrthoDB" id="372039at2157"/>
<keyword evidence="11 15" id="KW-0238">DNA-binding</keyword>
<evidence type="ECO:0000256" key="5">
    <source>
        <dbReference type="ARBA" id="ARBA00022695"/>
    </source>
</evidence>
<dbReference type="HAMAP" id="MF_00325">
    <property type="entry name" value="DNApol_II_A_arch"/>
    <property type="match status" value="1"/>
</dbReference>
<dbReference type="GO" id="GO:0042575">
    <property type="term" value="C:DNA polymerase complex"/>
    <property type="evidence" value="ECO:0007669"/>
    <property type="project" value="TreeGrafter"/>
</dbReference>
<dbReference type="PANTHER" id="PTHR10416">
    <property type="entry name" value="DNA POLYMERASE DELTA SUBUNIT 2"/>
    <property type="match status" value="1"/>
</dbReference>
<comment type="catalytic activity">
    <reaction evidence="1 15">
        <text>Exonucleolytic cleavage in the 3'- to 5'-direction to yield nucleoside 5'-phosphates.</text>
        <dbReference type="EC" id="3.1.11.1"/>
    </reaction>
</comment>
<reference evidence="19 20" key="1">
    <citation type="submission" date="2010-06" db="EMBL/GenBank/DDBJ databases">
        <title>Complete sequence chromosome of Methanohalobium evestigatum Z-7303.</title>
        <authorList>
            <consortium name="US DOE Joint Genome Institute"/>
            <person name="Lucas S."/>
            <person name="Copeland A."/>
            <person name="Lapidus A."/>
            <person name="Cheng J.-F."/>
            <person name="Bruce D."/>
            <person name="Goodwin L."/>
            <person name="Pitluck S."/>
            <person name="Saunders E."/>
            <person name="Detter J.C."/>
            <person name="Han C."/>
            <person name="Tapia R."/>
            <person name="Land M."/>
            <person name="Hauser L."/>
            <person name="Kyrpides N."/>
            <person name="Mikhailova N."/>
            <person name="Sieprawska-Lupa M."/>
            <person name="Whitman W.B."/>
            <person name="Anderson I."/>
            <person name="Woyke T."/>
        </authorList>
    </citation>
    <scope>NUCLEOTIDE SEQUENCE [LARGE SCALE GENOMIC DNA]</scope>
    <source>
        <strain evidence="20">ATCC BAA-1072 / DSM 3721 / NBRC 107634 / OCM 161 / Z-7303</strain>
    </source>
</reference>
<dbReference type="STRING" id="644295.Metev_0005"/>
<dbReference type="PANTHER" id="PTHR10416:SF0">
    <property type="entry name" value="DNA POLYMERASE DELTA SUBUNIT 2"/>
    <property type="match status" value="1"/>
</dbReference>
<gene>
    <name evidence="15" type="primary">polB</name>
    <name evidence="19" type="ordered locus">Metev_0005</name>
</gene>
<keyword evidence="9 15" id="KW-0269">Exonuclease</keyword>
<dbReference type="Gene3D" id="3.60.21.50">
    <property type="match status" value="1"/>
</dbReference>
<dbReference type="Gene3D" id="2.40.50.140">
    <property type="entry name" value="Nucleic acid-binding proteins"/>
    <property type="match status" value="1"/>
</dbReference>
<dbReference type="CDD" id="cd04490">
    <property type="entry name" value="PolII_SU_OBF"/>
    <property type="match status" value="1"/>
</dbReference>
<dbReference type="NCBIfam" id="NF003118">
    <property type="entry name" value="PRK04036.1-3"/>
    <property type="match status" value="1"/>
</dbReference>
<dbReference type="InterPro" id="IPR007185">
    <property type="entry name" value="DNA_pol_a/d/e_bsu"/>
</dbReference>
<keyword evidence="10 15" id="KW-0239">DNA-directed DNA polymerase</keyword>
<evidence type="ECO:0000256" key="7">
    <source>
        <dbReference type="ARBA" id="ARBA00022722"/>
    </source>
</evidence>
<evidence type="ECO:0000313" key="20">
    <source>
        <dbReference type="Proteomes" id="UP000000391"/>
    </source>
</evidence>
<evidence type="ECO:0000256" key="2">
    <source>
        <dbReference type="ARBA" id="ARBA00006035"/>
    </source>
</evidence>